<proteinExistence type="predicted"/>
<comment type="caution">
    <text evidence="1">The sequence shown here is derived from an EMBL/GenBank/DDBJ whole genome shotgun (WGS) entry which is preliminary data.</text>
</comment>
<evidence type="ECO:0000313" key="2">
    <source>
        <dbReference type="Proteomes" id="UP000050975"/>
    </source>
</evidence>
<dbReference type="InterPro" id="IPR002696">
    <property type="entry name" value="Membr_insert_effic_factor_YidD"/>
</dbReference>
<protein>
    <recommendedName>
        <fullName evidence="3">Membrane protein insertion efficiency factor YidD</fullName>
    </recommendedName>
</protein>
<reference evidence="1 2" key="1">
    <citation type="journal article" date="2015" name="Microbiome">
        <title>Genomic resolution of linkages in carbon, nitrogen, and sulfur cycling among widespread estuary sediment bacteria.</title>
        <authorList>
            <person name="Baker B.J."/>
            <person name="Lazar C.S."/>
            <person name="Teske A.P."/>
            <person name="Dick G.J."/>
        </authorList>
    </citation>
    <scope>NUCLEOTIDE SEQUENCE [LARGE SCALE GENOMIC DNA]</scope>
    <source>
        <strain evidence="1">SM1_77</strain>
    </source>
</reference>
<name>A0A0S8K166_UNCW3</name>
<dbReference type="AlphaFoldDB" id="A0A0S8K166"/>
<dbReference type="Pfam" id="PF01809">
    <property type="entry name" value="YidD"/>
    <property type="match status" value="1"/>
</dbReference>
<dbReference type="NCBIfam" id="TIGR00278">
    <property type="entry name" value="membrane protein insertion efficiency factor YidD"/>
    <property type="match status" value="1"/>
</dbReference>
<organism evidence="1 2">
    <name type="scientific">candidate division WOR_3 bacterium SM1_77</name>
    <dbReference type="NCBI Taxonomy" id="1703778"/>
    <lineage>
        <taxon>Bacteria</taxon>
        <taxon>Bacteria division WOR-3</taxon>
    </lineage>
</organism>
<dbReference type="SMART" id="SM01234">
    <property type="entry name" value="Haemolytic"/>
    <property type="match status" value="1"/>
</dbReference>
<dbReference type="PANTHER" id="PTHR33383:SF1">
    <property type="entry name" value="MEMBRANE PROTEIN INSERTION EFFICIENCY FACTOR-RELATED"/>
    <property type="match status" value="1"/>
</dbReference>
<accession>A0A0S8K166</accession>
<dbReference type="EMBL" id="LJVE01000007">
    <property type="protein sequence ID" value="KPL15727.1"/>
    <property type="molecule type" value="Genomic_DNA"/>
</dbReference>
<evidence type="ECO:0000313" key="1">
    <source>
        <dbReference type="EMBL" id="KPL15727.1"/>
    </source>
</evidence>
<gene>
    <name evidence="1" type="ORF">AMJ74_00880</name>
</gene>
<sequence>MVTSSGFKLYQKLISPSQGDVCNFSPSCSHFAMESIEKHGIIWGTLMASDRLQRCNPWALGSFDKYYAGIKDRKIYDPINNNYIWHNQKRQ</sequence>
<dbReference type="Proteomes" id="UP000050975">
    <property type="component" value="Unassembled WGS sequence"/>
</dbReference>
<evidence type="ECO:0008006" key="3">
    <source>
        <dbReference type="Google" id="ProtNLM"/>
    </source>
</evidence>
<dbReference type="PANTHER" id="PTHR33383">
    <property type="entry name" value="MEMBRANE PROTEIN INSERTION EFFICIENCY FACTOR-RELATED"/>
    <property type="match status" value="1"/>
</dbReference>